<evidence type="ECO:0000256" key="3">
    <source>
        <dbReference type="ARBA" id="ARBA00022692"/>
    </source>
</evidence>
<dbReference type="InterPro" id="IPR005171">
    <property type="entry name" value="Cyt_c_oxidase_su4_prok"/>
</dbReference>
<proteinExistence type="predicted"/>
<feature type="transmembrane region" description="Helical" evidence="6">
    <location>
        <begin position="47"/>
        <end position="66"/>
    </location>
</feature>
<evidence type="ECO:0000313" key="7">
    <source>
        <dbReference type="EMBL" id="SKC09752.1"/>
    </source>
</evidence>
<comment type="subcellular location">
    <subcellularLocation>
        <location evidence="1">Cell membrane</location>
        <topology evidence="1">Multi-pass membrane protein</topology>
    </subcellularLocation>
</comment>
<sequence length="109" mass="12514">MSEVHHIHNQDPNAGAEQRKAIWKTFWILLVLTAVEFLIAFTVPHGILKITIFIVMTIVKAFYIVGEFMHLKHETKSLIWSILVPVIFVAWLILALMLEGNAIFEAIFD</sequence>
<dbReference type="EMBL" id="FUZA01000006">
    <property type="protein sequence ID" value="SKC09752.1"/>
    <property type="molecule type" value="Genomic_DNA"/>
</dbReference>
<feature type="transmembrane region" description="Helical" evidence="6">
    <location>
        <begin position="21"/>
        <end position="41"/>
    </location>
</feature>
<dbReference type="RefSeq" id="WP_082216657.1">
    <property type="nucleotide sequence ID" value="NZ_FUZA01000006.1"/>
</dbReference>
<keyword evidence="3 6" id="KW-0812">Transmembrane</keyword>
<evidence type="ECO:0000256" key="5">
    <source>
        <dbReference type="ARBA" id="ARBA00023136"/>
    </source>
</evidence>
<protein>
    <submittedName>
        <fullName evidence="7">Caa(3)-type oxidase, subunit IV</fullName>
    </submittedName>
</protein>
<keyword evidence="2" id="KW-1003">Cell membrane</keyword>
<evidence type="ECO:0000256" key="4">
    <source>
        <dbReference type="ARBA" id="ARBA00022989"/>
    </source>
</evidence>
<evidence type="ECO:0000313" key="8">
    <source>
        <dbReference type="Proteomes" id="UP000190897"/>
    </source>
</evidence>
<evidence type="ECO:0000256" key="1">
    <source>
        <dbReference type="ARBA" id="ARBA00004651"/>
    </source>
</evidence>
<gene>
    <name evidence="7" type="ORF">SAMN05660293_04154</name>
</gene>
<keyword evidence="8" id="KW-1185">Reference proteome</keyword>
<evidence type="ECO:0000256" key="6">
    <source>
        <dbReference type="SAM" id="Phobius"/>
    </source>
</evidence>
<dbReference type="GO" id="GO:0005886">
    <property type="term" value="C:plasma membrane"/>
    <property type="evidence" value="ECO:0007669"/>
    <property type="project" value="UniProtKB-SubCell"/>
</dbReference>
<dbReference type="STRING" id="651661.SAMN05660293_04154"/>
<keyword evidence="4 6" id="KW-1133">Transmembrane helix</keyword>
<reference evidence="8" key="1">
    <citation type="submission" date="2017-02" db="EMBL/GenBank/DDBJ databases">
        <authorList>
            <person name="Varghese N."/>
            <person name="Submissions S."/>
        </authorList>
    </citation>
    <scope>NUCLEOTIDE SEQUENCE [LARGE SCALE GENOMIC DNA]</scope>
    <source>
        <strain evidence="8">DSM 22270</strain>
    </source>
</reference>
<name>A0A1T5GMV7_9BACT</name>
<organism evidence="7 8">
    <name type="scientific">Dyadobacter psychrophilus</name>
    <dbReference type="NCBI Taxonomy" id="651661"/>
    <lineage>
        <taxon>Bacteria</taxon>
        <taxon>Pseudomonadati</taxon>
        <taxon>Bacteroidota</taxon>
        <taxon>Cytophagia</taxon>
        <taxon>Cytophagales</taxon>
        <taxon>Spirosomataceae</taxon>
        <taxon>Dyadobacter</taxon>
    </lineage>
</organism>
<feature type="transmembrane region" description="Helical" evidence="6">
    <location>
        <begin position="78"/>
        <end position="98"/>
    </location>
</feature>
<dbReference type="OrthoDB" id="981917at2"/>
<evidence type="ECO:0000256" key="2">
    <source>
        <dbReference type="ARBA" id="ARBA00022475"/>
    </source>
</evidence>
<dbReference type="Proteomes" id="UP000190897">
    <property type="component" value="Unassembled WGS sequence"/>
</dbReference>
<dbReference type="AlphaFoldDB" id="A0A1T5GMV7"/>
<dbReference type="Pfam" id="PF03626">
    <property type="entry name" value="COX4_pro"/>
    <property type="match status" value="1"/>
</dbReference>
<keyword evidence="5 6" id="KW-0472">Membrane</keyword>
<accession>A0A1T5GMV7</accession>